<evidence type="ECO:0000256" key="3">
    <source>
        <dbReference type="ARBA" id="ARBA00022741"/>
    </source>
</evidence>
<dbReference type="InterPro" id="IPR045269">
    <property type="entry name" value="Atg1-like"/>
</dbReference>
<dbReference type="InterPro" id="IPR008271">
    <property type="entry name" value="Ser/Thr_kinase_AS"/>
</dbReference>
<name>A0A382JKR0_9ZZZZ</name>
<keyword evidence="1" id="KW-0723">Serine/threonine-protein kinase</keyword>
<dbReference type="EMBL" id="UINC01074812">
    <property type="protein sequence ID" value="SVC12376.1"/>
    <property type="molecule type" value="Genomic_DNA"/>
</dbReference>
<dbReference type="FunFam" id="1.10.510.10:FF:000571">
    <property type="entry name" value="Maternal embryonic leucine zipper kinase"/>
    <property type="match status" value="1"/>
</dbReference>
<dbReference type="SMART" id="SM00220">
    <property type="entry name" value="S_TKc"/>
    <property type="match status" value="1"/>
</dbReference>
<reference evidence="7" key="1">
    <citation type="submission" date="2018-05" db="EMBL/GenBank/DDBJ databases">
        <authorList>
            <person name="Lanie J.A."/>
            <person name="Ng W.-L."/>
            <person name="Kazmierczak K.M."/>
            <person name="Andrzejewski T.M."/>
            <person name="Davidsen T.M."/>
            <person name="Wayne K.J."/>
            <person name="Tettelin H."/>
            <person name="Glass J.I."/>
            <person name="Rusch D."/>
            <person name="Podicherti R."/>
            <person name="Tsui H.-C.T."/>
            <person name="Winkler M.E."/>
        </authorList>
    </citation>
    <scope>NUCLEOTIDE SEQUENCE</scope>
</reference>
<feature type="non-terminal residue" evidence="7">
    <location>
        <position position="199"/>
    </location>
</feature>
<dbReference type="PANTHER" id="PTHR24348">
    <property type="entry name" value="SERINE/THREONINE-PROTEIN KINASE UNC-51-RELATED"/>
    <property type="match status" value="1"/>
</dbReference>
<dbReference type="GO" id="GO:0005829">
    <property type="term" value="C:cytosol"/>
    <property type="evidence" value="ECO:0007669"/>
    <property type="project" value="TreeGrafter"/>
</dbReference>
<accession>A0A382JKR0</accession>
<dbReference type="PROSITE" id="PS50011">
    <property type="entry name" value="PROTEIN_KINASE_DOM"/>
    <property type="match status" value="1"/>
</dbReference>
<dbReference type="InterPro" id="IPR000719">
    <property type="entry name" value="Prot_kinase_dom"/>
</dbReference>
<dbReference type="GO" id="GO:0042594">
    <property type="term" value="P:response to starvation"/>
    <property type="evidence" value="ECO:0007669"/>
    <property type="project" value="TreeGrafter"/>
</dbReference>
<keyword evidence="2" id="KW-0808">Transferase</keyword>
<dbReference type="FunFam" id="3.30.200.20:FF:000042">
    <property type="entry name" value="Aurora kinase A"/>
    <property type="match status" value="1"/>
</dbReference>
<keyword evidence="3" id="KW-0547">Nucleotide-binding</keyword>
<evidence type="ECO:0000313" key="7">
    <source>
        <dbReference type="EMBL" id="SVC12376.1"/>
    </source>
</evidence>
<dbReference type="SUPFAM" id="SSF56112">
    <property type="entry name" value="Protein kinase-like (PK-like)"/>
    <property type="match status" value="1"/>
</dbReference>
<dbReference type="GO" id="GO:0005776">
    <property type="term" value="C:autophagosome"/>
    <property type="evidence" value="ECO:0007669"/>
    <property type="project" value="TreeGrafter"/>
</dbReference>
<keyword evidence="4" id="KW-0418">Kinase</keyword>
<dbReference type="GO" id="GO:0004674">
    <property type="term" value="F:protein serine/threonine kinase activity"/>
    <property type="evidence" value="ECO:0007669"/>
    <property type="project" value="UniProtKB-KW"/>
</dbReference>
<feature type="non-terminal residue" evidence="7">
    <location>
        <position position="1"/>
    </location>
</feature>
<evidence type="ECO:0000256" key="5">
    <source>
        <dbReference type="ARBA" id="ARBA00022840"/>
    </source>
</evidence>
<keyword evidence="5" id="KW-0067">ATP-binding</keyword>
<dbReference type="GO" id="GO:0000422">
    <property type="term" value="P:autophagy of mitochondrion"/>
    <property type="evidence" value="ECO:0007669"/>
    <property type="project" value="TreeGrafter"/>
</dbReference>
<dbReference type="GO" id="GO:0061709">
    <property type="term" value="P:reticulophagy"/>
    <property type="evidence" value="ECO:0007669"/>
    <property type="project" value="TreeGrafter"/>
</dbReference>
<dbReference type="InterPro" id="IPR011009">
    <property type="entry name" value="Kinase-like_dom_sf"/>
</dbReference>
<dbReference type="InterPro" id="IPR017441">
    <property type="entry name" value="Protein_kinase_ATP_BS"/>
</dbReference>
<dbReference type="Pfam" id="PF00069">
    <property type="entry name" value="Pkinase"/>
    <property type="match status" value="1"/>
</dbReference>
<dbReference type="PROSITE" id="PS00107">
    <property type="entry name" value="PROTEIN_KINASE_ATP"/>
    <property type="match status" value="1"/>
</dbReference>
<gene>
    <name evidence="7" type="ORF">METZ01_LOCUS265230</name>
</gene>
<sequence>METDTKSVPNSNYVYYPKRIGRGSFSKVYKGFNIVNGDIVAIKKIDLDMSATMINRLKMEVEIMKTLNHKHIVKLYDVFYDEYYAYLIMEYSHCGDLSKYLKGRPLKEKYAQKFAIQLSNAMKYLIERKIIHRDIKPQNILVFNKNTIKLTDFGFARYFDKTTLVETLCGSPLYMSPEIIKYKKYSHKADLWSIGVIFY</sequence>
<dbReference type="GO" id="GO:0034045">
    <property type="term" value="C:phagophore assembly site membrane"/>
    <property type="evidence" value="ECO:0007669"/>
    <property type="project" value="TreeGrafter"/>
</dbReference>
<dbReference type="PROSITE" id="PS00108">
    <property type="entry name" value="PROTEIN_KINASE_ST"/>
    <property type="match status" value="1"/>
</dbReference>
<dbReference type="PANTHER" id="PTHR24348:SF22">
    <property type="entry name" value="NON-SPECIFIC SERINE_THREONINE PROTEIN KINASE"/>
    <property type="match status" value="1"/>
</dbReference>
<dbReference type="GO" id="GO:0034727">
    <property type="term" value="P:piecemeal microautophagy of the nucleus"/>
    <property type="evidence" value="ECO:0007669"/>
    <property type="project" value="TreeGrafter"/>
</dbReference>
<dbReference type="GO" id="GO:0005524">
    <property type="term" value="F:ATP binding"/>
    <property type="evidence" value="ECO:0007669"/>
    <property type="project" value="UniProtKB-KW"/>
</dbReference>
<evidence type="ECO:0000256" key="2">
    <source>
        <dbReference type="ARBA" id="ARBA00022679"/>
    </source>
</evidence>
<protein>
    <recommendedName>
        <fullName evidence="6">Protein kinase domain-containing protein</fullName>
    </recommendedName>
</protein>
<dbReference type="AlphaFoldDB" id="A0A382JKR0"/>
<evidence type="ECO:0000256" key="4">
    <source>
        <dbReference type="ARBA" id="ARBA00022777"/>
    </source>
</evidence>
<organism evidence="7">
    <name type="scientific">marine metagenome</name>
    <dbReference type="NCBI Taxonomy" id="408172"/>
    <lineage>
        <taxon>unclassified sequences</taxon>
        <taxon>metagenomes</taxon>
        <taxon>ecological metagenomes</taxon>
    </lineage>
</organism>
<dbReference type="Gene3D" id="1.10.510.10">
    <property type="entry name" value="Transferase(Phosphotransferase) domain 1"/>
    <property type="match status" value="1"/>
</dbReference>
<dbReference type="PRINTS" id="PR00109">
    <property type="entry name" value="TYRKINASE"/>
</dbReference>
<feature type="domain" description="Protein kinase" evidence="6">
    <location>
        <begin position="14"/>
        <end position="199"/>
    </location>
</feature>
<evidence type="ECO:0000259" key="6">
    <source>
        <dbReference type="PROSITE" id="PS50011"/>
    </source>
</evidence>
<dbReference type="GO" id="GO:0010506">
    <property type="term" value="P:regulation of autophagy"/>
    <property type="evidence" value="ECO:0007669"/>
    <property type="project" value="InterPro"/>
</dbReference>
<dbReference type="GO" id="GO:0000045">
    <property type="term" value="P:autophagosome assembly"/>
    <property type="evidence" value="ECO:0007669"/>
    <property type="project" value="TreeGrafter"/>
</dbReference>
<dbReference type="InterPro" id="IPR001245">
    <property type="entry name" value="Ser-Thr/Tyr_kinase_cat_dom"/>
</dbReference>
<evidence type="ECO:0000256" key="1">
    <source>
        <dbReference type="ARBA" id="ARBA00022527"/>
    </source>
</evidence>
<proteinExistence type="predicted"/>